<evidence type="ECO:0000256" key="1">
    <source>
        <dbReference type="SAM" id="MobiDB-lite"/>
    </source>
</evidence>
<evidence type="ECO:0000313" key="2">
    <source>
        <dbReference type="EMBL" id="CAG5095645.1"/>
    </source>
</evidence>
<sequence length="145" mass="16244">MYPNPTSLARDRDRHRHGTHTWYGTYTHMDTSTSCVFVAQKRDSPTFRQRNKEKKQLARLCYVLFVEDAMPRVGRLVKEGEAGITGNVRLGEDDLSSLVVVGGSMAVCRMAVQAVVCSKIQSPVHSTTETRHRHGHTPAPVNPRT</sequence>
<gene>
    <name evidence="2" type="ORF">HICCMSTLAB_LOCUS7812</name>
</gene>
<name>A0A8J2HDC8_COTCN</name>
<organism evidence="2 3">
    <name type="scientific">Cotesia congregata</name>
    <name type="common">Parasitoid wasp</name>
    <name type="synonym">Apanteles congregatus</name>
    <dbReference type="NCBI Taxonomy" id="51543"/>
    <lineage>
        <taxon>Eukaryota</taxon>
        <taxon>Metazoa</taxon>
        <taxon>Ecdysozoa</taxon>
        <taxon>Arthropoda</taxon>
        <taxon>Hexapoda</taxon>
        <taxon>Insecta</taxon>
        <taxon>Pterygota</taxon>
        <taxon>Neoptera</taxon>
        <taxon>Endopterygota</taxon>
        <taxon>Hymenoptera</taxon>
        <taxon>Apocrita</taxon>
        <taxon>Ichneumonoidea</taxon>
        <taxon>Braconidae</taxon>
        <taxon>Microgastrinae</taxon>
        <taxon>Cotesia</taxon>
    </lineage>
</organism>
<evidence type="ECO:0000313" key="3">
    <source>
        <dbReference type="Proteomes" id="UP000786811"/>
    </source>
</evidence>
<protein>
    <submittedName>
        <fullName evidence="2">Uncharacterized protein</fullName>
    </submittedName>
</protein>
<comment type="caution">
    <text evidence="2">The sequence shown here is derived from an EMBL/GenBank/DDBJ whole genome shotgun (WGS) entry which is preliminary data.</text>
</comment>
<keyword evidence="3" id="KW-1185">Reference proteome</keyword>
<proteinExistence type="predicted"/>
<feature type="region of interest" description="Disordered" evidence="1">
    <location>
        <begin position="123"/>
        <end position="145"/>
    </location>
</feature>
<dbReference type="Proteomes" id="UP000786811">
    <property type="component" value="Unassembled WGS sequence"/>
</dbReference>
<accession>A0A8J2HDC8</accession>
<dbReference type="AlphaFoldDB" id="A0A8J2HDC8"/>
<reference evidence="2" key="1">
    <citation type="submission" date="2021-04" db="EMBL/GenBank/DDBJ databases">
        <authorList>
            <person name="Chebbi M.A.C M."/>
        </authorList>
    </citation>
    <scope>NUCLEOTIDE SEQUENCE</scope>
</reference>
<dbReference type="EMBL" id="CAJNRD030001121">
    <property type="protein sequence ID" value="CAG5095645.1"/>
    <property type="molecule type" value="Genomic_DNA"/>
</dbReference>